<dbReference type="OrthoDB" id="8525727at2"/>
<dbReference type="InterPro" id="IPR050268">
    <property type="entry name" value="NADH-dep_flavin_reductase"/>
</dbReference>
<sequence>MEALSVPHPQLGDSFRAAMRRITSTVTIVTADDGSRRHGMTMTAVSSLSMDPPSMIVCTHQSTFLHDILQSAQSFCVNVLRRDHVAVSTVFSGKAPPEERFQVGEWIVENSIHRLSDAQANVFCKKVAAVPFGTHTIFIGTVTDVRLNDDGEPLLYRNASYC</sequence>
<evidence type="ECO:0000256" key="1">
    <source>
        <dbReference type="ARBA" id="ARBA00023002"/>
    </source>
</evidence>
<name>A0A095HDI4_BURGA</name>
<dbReference type="EMBL" id="JPGG01000017">
    <property type="protein sequence ID" value="KGC11574.1"/>
    <property type="molecule type" value="Genomic_DNA"/>
</dbReference>
<dbReference type="GO" id="GO:0042602">
    <property type="term" value="F:riboflavin reductase (NADPH) activity"/>
    <property type="evidence" value="ECO:0007669"/>
    <property type="project" value="TreeGrafter"/>
</dbReference>
<dbReference type="PANTHER" id="PTHR30466:SF1">
    <property type="entry name" value="FMN REDUCTASE (NADH) RUTF"/>
    <property type="match status" value="1"/>
</dbReference>
<dbReference type="Proteomes" id="UP000029590">
    <property type="component" value="Unassembled WGS sequence"/>
</dbReference>
<dbReference type="SMART" id="SM00903">
    <property type="entry name" value="Flavin_Reduct"/>
    <property type="match status" value="1"/>
</dbReference>
<dbReference type="RefSeq" id="WP_036050499.1">
    <property type="nucleotide sequence ID" value="NZ_CADEVY010000004.1"/>
</dbReference>
<accession>A0A095HDI4</accession>
<dbReference type="Gene3D" id="2.30.110.10">
    <property type="entry name" value="Electron Transport, Fmn-binding Protein, Chain A"/>
    <property type="match status" value="1"/>
</dbReference>
<proteinExistence type="predicted"/>
<organism evidence="4 6">
    <name type="scientific">Burkholderia gladioli</name>
    <name type="common">Pseudomonas marginata</name>
    <name type="synonym">Phytomonas marginata</name>
    <dbReference type="NCBI Taxonomy" id="28095"/>
    <lineage>
        <taxon>Bacteria</taxon>
        <taxon>Pseudomonadati</taxon>
        <taxon>Pseudomonadota</taxon>
        <taxon>Betaproteobacteria</taxon>
        <taxon>Burkholderiales</taxon>
        <taxon>Burkholderiaceae</taxon>
        <taxon>Burkholderia</taxon>
    </lineage>
</organism>
<keyword evidence="1" id="KW-0560">Oxidoreductase</keyword>
<evidence type="ECO:0000313" key="6">
    <source>
        <dbReference type="Proteomes" id="UP000220629"/>
    </source>
</evidence>
<dbReference type="Proteomes" id="UP000220629">
    <property type="component" value="Unassembled WGS sequence"/>
</dbReference>
<feature type="domain" description="Flavin reductase like" evidence="2">
    <location>
        <begin position="19"/>
        <end position="162"/>
    </location>
</feature>
<reference evidence="6" key="3">
    <citation type="submission" date="2017-09" db="EMBL/GenBank/DDBJ databases">
        <title>FDA dAtabase for Regulatory Grade micrObial Sequences (FDA-ARGOS): Supporting development and validation of Infectious Disease Dx tests.</title>
        <authorList>
            <person name="Minogue T."/>
            <person name="Wolcott M."/>
            <person name="Wasieloski L."/>
            <person name="Aguilar W."/>
            <person name="Moore D."/>
            <person name="Tallon L."/>
            <person name="Sadzewicz L."/>
            <person name="Ott S."/>
            <person name="Zhao X."/>
            <person name="Nagaraj S."/>
            <person name="Vavikolanu K."/>
            <person name="Aluvathingal J."/>
            <person name="Nadendla S."/>
            <person name="Sichtig H."/>
        </authorList>
    </citation>
    <scope>NUCLEOTIDE SEQUENCE [LARGE SCALE GENOMIC DNA]</scope>
    <source>
        <strain evidence="6">FDAARGOS_390</strain>
    </source>
</reference>
<evidence type="ECO:0000313" key="5">
    <source>
        <dbReference type="Proteomes" id="UP000029590"/>
    </source>
</evidence>
<reference evidence="3 5" key="1">
    <citation type="submission" date="2014-04" db="EMBL/GenBank/DDBJ databases">
        <authorList>
            <person name="Bishop-Lilly K.A."/>
            <person name="Broomall S.M."/>
            <person name="Chain P.S."/>
            <person name="Chertkov O."/>
            <person name="Coyne S.R."/>
            <person name="Daligault H.E."/>
            <person name="Davenport K.W."/>
            <person name="Erkkila T."/>
            <person name="Frey K.G."/>
            <person name="Gibbons H.S."/>
            <person name="Gu W."/>
            <person name="Jaissle J."/>
            <person name="Johnson S.L."/>
            <person name="Koroleva G.I."/>
            <person name="Ladner J.T."/>
            <person name="Lo C.-C."/>
            <person name="Minogue T.D."/>
            <person name="Munk C."/>
            <person name="Palacios G.F."/>
            <person name="Redden C.L."/>
            <person name="Rosenzweig C.N."/>
            <person name="Scholz M.B."/>
            <person name="Teshima H."/>
            <person name="Xu Y."/>
        </authorList>
    </citation>
    <scope>NUCLEOTIDE SEQUENCE [LARGE SCALE GENOMIC DNA]</scope>
    <source>
        <strain evidence="3">Gladioli</strain>
        <strain evidence="5">gladioli</strain>
    </source>
</reference>
<dbReference type="InterPro" id="IPR002563">
    <property type="entry name" value="Flavin_Rdtase-like_dom"/>
</dbReference>
<dbReference type="PANTHER" id="PTHR30466">
    <property type="entry name" value="FLAVIN REDUCTASE"/>
    <property type="match status" value="1"/>
</dbReference>
<evidence type="ECO:0000313" key="4">
    <source>
        <dbReference type="EMBL" id="PEH37835.1"/>
    </source>
</evidence>
<protein>
    <submittedName>
        <fullName evidence="3 4">Flavin reductase</fullName>
    </submittedName>
</protein>
<evidence type="ECO:0000313" key="3">
    <source>
        <dbReference type="EMBL" id="KGC11574.1"/>
    </source>
</evidence>
<dbReference type="SUPFAM" id="SSF50475">
    <property type="entry name" value="FMN-binding split barrel"/>
    <property type="match status" value="1"/>
</dbReference>
<comment type="caution">
    <text evidence="4">The sequence shown here is derived from an EMBL/GenBank/DDBJ whole genome shotgun (WGS) entry which is preliminary data.</text>
</comment>
<dbReference type="AlphaFoldDB" id="A0A095HDI4"/>
<dbReference type="EMBL" id="PDDY01000004">
    <property type="protein sequence ID" value="PEH37835.1"/>
    <property type="molecule type" value="Genomic_DNA"/>
</dbReference>
<gene>
    <name evidence="4" type="ORF">CRM94_25505</name>
    <name evidence="3" type="ORF">DM48_7402</name>
</gene>
<dbReference type="GO" id="GO:0010181">
    <property type="term" value="F:FMN binding"/>
    <property type="evidence" value="ECO:0007669"/>
    <property type="project" value="InterPro"/>
</dbReference>
<dbReference type="KEGG" id="bgo:BM43_4093"/>
<evidence type="ECO:0000259" key="2">
    <source>
        <dbReference type="SMART" id="SM00903"/>
    </source>
</evidence>
<dbReference type="GO" id="GO:0006208">
    <property type="term" value="P:pyrimidine nucleobase catabolic process"/>
    <property type="evidence" value="ECO:0007669"/>
    <property type="project" value="TreeGrafter"/>
</dbReference>
<reference evidence="4" key="2">
    <citation type="submission" date="2017-09" db="EMBL/GenBank/DDBJ databases">
        <title>FDA dAtabase for Regulatory Grade micrObial Sequences (FDA-ARGOS): Supporting development and validation of Infectious Disease Dx tests.</title>
        <authorList>
            <person name="Minogue T."/>
            <person name="Wolcott M."/>
            <person name="Wasieloski L."/>
            <person name="Aguilar W."/>
            <person name="Moore D."/>
            <person name="Tallon L.J."/>
            <person name="Sadzewicz L."/>
            <person name="Ott S."/>
            <person name="Zhao X."/>
            <person name="Nagaraj S."/>
            <person name="Vavikolanu K."/>
            <person name="Aluvathingal J."/>
            <person name="Nadendla S."/>
            <person name="Sichtig H."/>
        </authorList>
    </citation>
    <scope>NUCLEOTIDE SEQUENCE</scope>
    <source>
        <strain evidence="4">FDAARGOS_390</strain>
    </source>
</reference>
<dbReference type="Pfam" id="PF01613">
    <property type="entry name" value="Flavin_Reduct"/>
    <property type="match status" value="1"/>
</dbReference>
<dbReference type="InterPro" id="IPR012349">
    <property type="entry name" value="Split_barrel_FMN-bd"/>
</dbReference>